<dbReference type="PRINTS" id="PR00059">
    <property type="entry name" value="RIBOSOMALL6"/>
</dbReference>
<evidence type="ECO:0000256" key="1">
    <source>
        <dbReference type="ARBA" id="ARBA00009356"/>
    </source>
</evidence>
<dbReference type="PANTHER" id="PTHR11655:SF14">
    <property type="entry name" value="LARGE RIBOSOMAL SUBUNIT PROTEIN UL6M"/>
    <property type="match status" value="1"/>
</dbReference>
<dbReference type="PIRSF" id="PIRSF002162">
    <property type="entry name" value="Ribosomal_L6"/>
    <property type="match status" value="1"/>
</dbReference>
<proteinExistence type="inferred from homology"/>
<sequence length="179" mass="19670">MSRIGKIPVDVPKDVKANISVGNIEIQGKKGSLTLDIPYGISVKQKENQLLVERTSNNKQSMANHGTIRARLVNIITGVTQGHKKELEIQGIGFRAQLQGKKVTFNFGFSHPVEFESPDDVKITVPSQTSVIIEGIDNVRVGQIAAKIRSLKPVEPYKGKGVRYLGEVVRRKQGKSVSK</sequence>
<dbReference type="GO" id="GO:0019843">
    <property type="term" value="F:rRNA binding"/>
    <property type="evidence" value="ECO:0007669"/>
    <property type="project" value="InterPro"/>
</dbReference>
<dbReference type="GO" id="GO:0022625">
    <property type="term" value="C:cytosolic large ribosomal subunit"/>
    <property type="evidence" value="ECO:0007669"/>
    <property type="project" value="TreeGrafter"/>
</dbReference>
<protein>
    <submittedName>
        <fullName evidence="5">LSU ribosomal protein L6p (L9e)</fullName>
    </submittedName>
</protein>
<dbReference type="Pfam" id="PF00347">
    <property type="entry name" value="Ribosomal_L6"/>
    <property type="match status" value="2"/>
</dbReference>
<dbReference type="InterPro" id="IPR036789">
    <property type="entry name" value="Ribosomal_uL6-like_a/b-dom_sf"/>
</dbReference>
<dbReference type="PANTHER" id="PTHR11655">
    <property type="entry name" value="60S/50S RIBOSOMAL PROTEIN L6/L9"/>
    <property type="match status" value="1"/>
</dbReference>
<dbReference type="InterPro" id="IPR020040">
    <property type="entry name" value="Ribosomal_uL6_a/b-dom"/>
</dbReference>
<dbReference type="NCBIfam" id="TIGR03654">
    <property type="entry name" value="L6_bact"/>
    <property type="match status" value="1"/>
</dbReference>
<dbReference type="InterPro" id="IPR019906">
    <property type="entry name" value="Ribosomal_uL6_bac-type"/>
</dbReference>
<evidence type="ECO:0000259" key="4">
    <source>
        <dbReference type="Pfam" id="PF00347"/>
    </source>
</evidence>
<name>A0A3B1E420_9ZZZZ</name>
<gene>
    <name evidence="5" type="ORF">MNBD_UNCLBAC01-783</name>
</gene>
<dbReference type="AlphaFoldDB" id="A0A3B1E420"/>
<keyword evidence="2 5" id="KW-0689">Ribosomal protein</keyword>
<dbReference type="GO" id="GO:0002181">
    <property type="term" value="P:cytoplasmic translation"/>
    <property type="evidence" value="ECO:0007669"/>
    <property type="project" value="TreeGrafter"/>
</dbReference>
<dbReference type="SUPFAM" id="SSF56053">
    <property type="entry name" value="Ribosomal protein L6"/>
    <property type="match status" value="2"/>
</dbReference>
<feature type="domain" description="Large ribosomal subunit protein uL6 alpha-beta" evidence="4">
    <location>
        <begin position="91"/>
        <end position="164"/>
    </location>
</feature>
<reference evidence="5" key="1">
    <citation type="submission" date="2018-06" db="EMBL/GenBank/DDBJ databases">
        <authorList>
            <person name="Zhirakovskaya E."/>
        </authorList>
    </citation>
    <scope>NUCLEOTIDE SEQUENCE</scope>
</reference>
<dbReference type="FunFam" id="3.90.930.12:FF:000001">
    <property type="entry name" value="50S ribosomal protein L6"/>
    <property type="match status" value="1"/>
</dbReference>
<dbReference type="InterPro" id="IPR000702">
    <property type="entry name" value="Ribosomal_uL6-like"/>
</dbReference>
<accession>A0A3B1E420</accession>
<comment type="similarity">
    <text evidence="1">Belongs to the universal ribosomal protein uL6 family.</text>
</comment>
<dbReference type="GO" id="GO:0003735">
    <property type="term" value="F:structural constituent of ribosome"/>
    <property type="evidence" value="ECO:0007669"/>
    <property type="project" value="InterPro"/>
</dbReference>
<dbReference type="EMBL" id="UOGJ01000120">
    <property type="protein sequence ID" value="VAX37177.1"/>
    <property type="molecule type" value="Genomic_DNA"/>
</dbReference>
<dbReference type="HAMAP" id="MF_01365_B">
    <property type="entry name" value="Ribosomal_uL6_B"/>
    <property type="match status" value="1"/>
</dbReference>
<evidence type="ECO:0000313" key="5">
    <source>
        <dbReference type="EMBL" id="VAX37177.1"/>
    </source>
</evidence>
<keyword evidence="3" id="KW-0687">Ribonucleoprotein</keyword>
<evidence type="ECO:0000256" key="3">
    <source>
        <dbReference type="ARBA" id="ARBA00023274"/>
    </source>
</evidence>
<evidence type="ECO:0000256" key="2">
    <source>
        <dbReference type="ARBA" id="ARBA00022980"/>
    </source>
</evidence>
<organism evidence="5">
    <name type="scientific">hydrothermal vent metagenome</name>
    <dbReference type="NCBI Taxonomy" id="652676"/>
    <lineage>
        <taxon>unclassified sequences</taxon>
        <taxon>metagenomes</taxon>
        <taxon>ecological metagenomes</taxon>
    </lineage>
</organism>
<feature type="domain" description="Large ribosomal subunit protein uL6 alpha-beta" evidence="4">
    <location>
        <begin position="11"/>
        <end position="82"/>
    </location>
</feature>
<dbReference type="Gene3D" id="3.90.930.12">
    <property type="entry name" value="Ribosomal protein L6, alpha-beta domain"/>
    <property type="match status" value="2"/>
</dbReference>